<evidence type="ECO:0008006" key="5">
    <source>
        <dbReference type="Google" id="ProtNLM"/>
    </source>
</evidence>
<dbReference type="PANTHER" id="PTHR46484:SF1">
    <property type="entry name" value="SCHWANN CELL MYELIN PROTEIN-RELATED"/>
    <property type="match status" value="1"/>
</dbReference>
<dbReference type="Gene3D" id="1.10.8.270">
    <property type="entry name" value="putative rabgap domain of human tbc1 domain family member 14 like domains"/>
    <property type="match status" value="1"/>
</dbReference>
<evidence type="ECO:0000313" key="3">
    <source>
        <dbReference type="EMBL" id="KAJ3598220.1"/>
    </source>
</evidence>
<dbReference type="EMBL" id="JANIIK010000109">
    <property type="protein sequence ID" value="KAJ3598220.1"/>
    <property type="molecule type" value="Genomic_DNA"/>
</dbReference>
<comment type="caution">
    <text evidence="3">The sequence shown here is derived from an EMBL/GenBank/DDBJ whole genome shotgun (WGS) entry which is preliminary data.</text>
</comment>
<evidence type="ECO:0000313" key="4">
    <source>
        <dbReference type="Proteomes" id="UP001148018"/>
    </source>
</evidence>
<reference evidence="3" key="1">
    <citation type="submission" date="2022-07" db="EMBL/GenBank/DDBJ databases">
        <title>Chromosome-level genome of Muraenolepis orangiensis.</title>
        <authorList>
            <person name="Kim J."/>
        </authorList>
    </citation>
    <scope>NUCLEOTIDE SEQUENCE</scope>
    <source>
        <strain evidence="3">KU_S4_2022</strain>
        <tissue evidence="3">Muscle</tissue>
    </source>
</reference>
<dbReference type="FunFam" id="1.10.8.270:FF:000049">
    <property type="entry name" value="Si:dkey-238d18.4"/>
    <property type="match status" value="1"/>
</dbReference>
<keyword evidence="4" id="KW-1185">Reference proteome</keyword>
<dbReference type="Gene3D" id="2.60.40.10">
    <property type="entry name" value="Immunoglobulins"/>
    <property type="match status" value="3"/>
</dbReference>
<dbReference type="SMART" id="SM00164">
    <property type="entry name" value="TBC"/>
    <property type="match status" value="1"/>
</dbReference>
<accession>A0A9Q0E3K9</accession>
<organism evidence="3 4">
    <name type="scientific">Muraenolepis orangiensis</name>
    <name type="common">Patagonian moray cod</name>
    <dbReference type="NCBI Taxonomy" id="630683"/>
    <lineage>
        <taxon>Eukaryota</taxon>
        <taxon>Metazoa</taxon>
        <taxon>Chordata</taxon>
        <taxon>Craniata</taxon>
        <taxon>Vertebrata</taxon>
        <taxon>Euteleostomi</taxon>
        <taxon>Actinopterygii</taxon>
        <taxon>Neopterygii</taxon>
        <taxon>Teleostei</taxon>
        <taxon>Neoteleostei</taxon>
        <taxon>Acanthomorphata</taxon>
        <taxon>Zeiogadaria</taxon>
        <taxon>Gadariae</taxon>
        <taxon>Gadiformes</taxon>
        <taxon>Muraenolepidoidei</taxon>
        <taxon>Muraenolepididae</taxon>
        <taxon>Muraenolepis</taxon>
    </lineage>
</organism>
<dbReference type="InterPro" id="IPR036179">
    <property type="entry name" value="Ig-like_dom_sf"/>
</dbReference>
<dbReference type="Gene3D" id="1.10.472.80">
    <property type="entry name" value="Ypt/Rab-GAP domain of gyp1p, domain 3"/>
    <property type="match status" value="1"/>
</dbReference>
<dbReference type="SUPFAM" id="SSF47923">
    <property type="entry name" value="Ypt/Rab-GAP domain of gyp1p"/>
    <property type="match status" value="2"/>
</dbReference>
<dbReference type="PANTHER" id="PTHR46484">
    <property type="entry name" value="SI:CH211-171H4.5-RELATED"/>
    <property type="match status" value="1"/>
</dbReference>
<evidence type="ECO:0000259" key="2">
    <source>
        <dbReference type="PROSITE" id="PS50835"/>
    </source>
</evidence>
<dbReference type="Pfam" id="PF00566">
    <property type="entry name" value="RabGAP-TBC"/>
    <property type="match status" value="1"/>
</dbReference>
<feature type="domain" description="Rab-GAP TBC" evidence="1">
    <location>
        <begin position="392"/>
        <end position="655"/>
    </location>
</feature>
<dbReference type="PROSITE" id="PS50835">
    <property type="entry name" value="IG_LIKE"/>
    <property type="match status" value="2"/>
</dbReference>
<proteinExistence type="predicted"/>
<gene>
    <name evidence="3" type="ORF">NHX12_001731</name>
</gene>
<dbReference type="InterPro" id="IPR007110">
    <property type="entry name" value="Ig-like_dom"/>
</dbReference>
<dbReference type="InterPro" id="IPR035969">
    <property type="entry name" value="Rab-GAP_TBC_sf"/>
</dbReference>
<dbReference type="SUPFAM" id="SSF48726">
    <property type="entry name" value="Immunoglobulin"/>
    <property type="match status" value="2"/>
</dbReference>
<dbReference type="InterPro" id="IPR013783">
    <property type="entry name" value="Ig-like_fold"/>
</dbReference>
<protein>
    <recommendedName>
        <fullName evidence="5">Rab-GAP TBC domain-containing protein</fullName>
    </recommendedName>
</protein>
<dbReference type="Proteomes" id="UP001148018">
    <property type="component" value="Unassembled WGS sequence"/>
</dbReference>
<evidence type="ECO:0000259" key="1">
    <source>
        <dbReference type="PROSITE" id="PS50086"/>
    </source>
</evidence>
<feature type="domain" description="Ig-like" evidence="2">
    <location>
        <begin position="94"/>
        <end position="185"/>
    </location>
</feature>
<sequence>MHPAPWFEGVICLSLRVDGSSWTTDVPGSITGLIGSCVVIPCSFDYPHFVPKKSTELKGIWLDQNREFVYHPDSSKMAKKYQNRVRLLGALTTPEPITLEVDKDLREGESASASCSVPHTCPTAPPNFTWTHFGLQTFLSHPREDGQWHAKSWLSFALTRDLHNKSFGCTVRYKGGKKSDRSEVLLVKHAPMNVTVQPQWRVLEGKALELRCLSDGYPAPHRYRWCGDDGVLLHSGQLYLLPNVSRRTEPLYCSATNTQGHAQSRLVRFNAMYPPGVLQTSGCSASTLRLSCECTVESNPPAVVYLSRPDGLLLSATLETRSSVTVATLVGGGEALGSSDHIYCHAVNILGNATLTLQVPSIMSPLSLPGVMDAEGRVDESRLRMHILKHGGVSPSERGLVWRFLFGMYPCSSTAAERPLLVEQMAVRYQVMKSKWQRSVPAAVRLRLNGTDAELVDAVRYHDRRQAEANKQTQEQREEVRDRLSFLQLQAQVLFERVTFDLDEVQEAIRIIDKDVPRTDRDLTYYLGEGSGNLLVLRDILITYAAFHPEVSYAQGMNDLCSRFLEVLDSEVDTFWSFSCCMEKFSKDFRADGLHRKIELAAALLSELDPQLHDHLVTDGMESFTFCHRWLLLGFQREFEHGDALRLFEILSCDHLELISQQVDRARYRERLAQKHSTEDNPAPAARAVNTEFTFELFICATILIDNRDSLLRCYDDVQLIQFTSSLQGTLDLDSILRNAEKHFYNYCKRSAWDRMNGCCKPRENKEDFFYQLYSLFF</sequence>
<feature type="domain" description="Ig-like" evidence="2">
    <location>
        <begin position="191"/>
        <end position="268"/>
    </location>
</feature>
<dbReference type="InterPro" id="IPR000195">
    <property type="entry name" value="Rab-GAP-TBC_dom"/>
</dbReference>
<dbReference type="AlphaFoldDB" id="A0A9Q0E3K9"/>
<name>A0A9Q0E3K9_9TELE</name>
<dbReference type="PROSITE" id="PS50086">
    <property type="entry name" value="TBC_RABGAP"/>
    <property type="match status" value="1"/>
</dbReference>
<dbReference type="OrthoDB" id="10264062at2759"/>